<protein>
    <submittedName>
        <fullName evidence="1">Uncharacterized protein</fullName>
    </submittedName>
</protein>
<accession>A0A9P6DZN6</accession>
<reference evidence="1" key="1">
    <citation type="journal article" date="2020" name="Nat. Commun.">
        <title>Large-scale genome sequencing of mycorrhizal fungi provides insights into the early evolution of symbiotic traits.</title>
        <authorList>
            <person name="Miyauchi S."/>
            <person name="Kiss E."/>
            <person name="Kuo A."/>
            <person name="Drula E."/>
            <person name="Kohler A."/>
            <person name="Sanchez-Garcia M."/>
            <person name="Morin E."/>
            <person name="Andreopoulos B."/>
            <person name="Barry K.W."/>
            <person name="Bonito G."/>
            <person name="Buee M."/>
            <person name="Carver A."/>
            <person name="Chen C."/>
            <person name="Cichocki N."/>
            <person name="Clum A."/>
            <person name="Culley D."/>
            <person name="Crous P.W."/>
            <person name="Fauchery L."/>
            <person name="Girlanda M."/>
            <person name="Hayes R.D."/>
            <person name="Keri Z."/>
            <person name="LaButti K."/>
            <person name="Lipzen A."/>
            <person name="Lombard V."/>
            <person name="Magnuson J."/>
            <person name="Maillard F."/>
            <person name="Murat C."/>
            <person name="Nolan M."/>
            <person name="Ohm R.A."/>
            <person name="Pangilinan J."/>
            <person name="Pereira M.F."/>
            <person name="Perotto S."/>
            <person name="Peter M."/>
            <person name="Pfister S."/>
            <person name="Riley R."/>
            <person name="Sitrit Y."/>
            <person name="Stielow J.B."/>
            <person name="Szollosi G."/>
            <person name="Zifcakova L."/>
            <person name="Stursova M."/>
            <person name="Spatafora J.W."/>
            <person name="Tedersoo L."/>
            <person name="Vaario L.M."/>
            <person name="Yamada A."/>
            <person name="Yan M."/>
            <person name="Wang P."/>
            <person name="Xu J."/>
            <person name="Bruns T."/>
            <person name="Baldrian P."/>
            <person name="Vilgalys R."/>
            <person name="Dunand C."/>
            <person name="Henrissat B."/>
            <person name="Grigoriev I.V."/>
            <person name="Hibbett D."/>
            <person name="Nagy L.G."/>
            <person name="Martin F.M."/>
        </authorList>
    </citation>
    <scope>NUCLEOTIDE SEQUENCE</scope>
    <source>
        <strain evidence="1">UP504</strain>
    </source>
</reference>
<name>A0A9P6DZN6_9AGAM</name>
<dbReference type="Proteomes" id="UP000886523">
    <property type="component" value="Unassembled WGS sequence"/>
</dbReference>
<keyword evidence="2" id="KW-1185">Reference proteome</keyword>
<gene>
    <name evidence="1" type="ORF">BS47DRAFT_1335370</name>
</gene>
<sequence length="170" mass="19254">MSAIVVGTEGVQTGAALGLVYTYTLPKLCLSSTNSEPAGLETSSETLPPLTIIPRGNKHVFWVDIARRRFLSSYVYVLVPKAPMTSTALQSSRTRKYATFVDDPTTPDDENLVMRWNDACAIDFCFLSRYLIEICRSYLIESRRRHHVYRGAQAERRGSLPRRVKEMPHQ</sequence>
<dbReference type="AlphaFoldDB" id="A0A9P6DZN6"/>
<evidence type="ECO:0000313" key="1">
    <source>
        <dbReference type="EMBL" id="KAF9520731.1"/>
    </source>
</evidence>
<proteinExistence type="predicted"/>
<evidence type="ECO:0000313" key="2">
    <source>
        <dbReference type="Proteomes" id="UP000886523"/>
    </source>
</evidence>
<organism evidence="1 2">
    <name type="scientific">Hydnum rufescens UP504</name>
    <dbReference type="NCBI Taxonomy" id="1448309"/>
    <lineage>
        <taxon>Eukaryota</taxon>
        <taxon>Fungi</taxon>
        <taxon>Dikarya</taxon>
        <taxon>Basidiomycota</taxon>
        <taxon>Agaricomycotina</taxon>
        <taxon>Agaricomycetes</taxon>
        <taxon>Cantharellales</taxon>
        <taxon>Hydnaceae</taxon>
        <taxon>Hydnum</taxon>
    </lineage>
</organism>
<comment type="caution">
    <text evidence="1">The sequence shown here is derived from an EMBL/GenBank/DDBJ whole genome shotgun (WGS) entry which is preliminary data.</text>
</comment>
<dbReference type="EMBL" id="MU128910">
    <property type="protein sequence ID" value="KAF9520731.1"/>
    <property type="molecule type" value="Genomic_DNA"/>
</dbReference>